<protein>
    <submittedName>
        <fullName evidence="7">Nepenthesin</fullName>
        <ecNumber evidence="7">3.4.23.12</ecNumber>
    </submittedName>
    <submittedName>
        <fullName evidence="8">Putative aspartic peptidase A1 family</fullName>
    </submittedName>
</protein>
<dbReference type="GO" id="GO:0006508">
    <property type="term" value="P:proteolysis"/>
    <property type="evidence" value="ECO:0007669"/>
    <property type="project" value="UniProtKB-KW"/>
</dbReference>
<dbReference type="EMBL" id="MNCJ02000321">
    <property type="protein sequence ID" value="KAF5803731.1"/>
    <property type="molecule type" value="Genomic_DNA"/>
</dbReference>
<dbReference type="OMA" id="LTCDAQQ"/>
<dbReference type="OrthoDB" id="2747330at2759"/>
<evidence type="ECO:0000313" key="9">
    <source>
        <dbReference type="Proteomes" id="UP000215914"/>
    </source>
</evidence>
<accession>A0A251TLH3</accession>
<dbReference type="FunCoup" id="A0A251TLH3">
    <property type="interactions" value="294"/>
</dbReference>
<reference evidence="8" key="2">
    <citation type="submission" date="2017-02" db="EMBL/GenBank/DDBJ databases">
        <title>Sunflower complete genome.</title>
        <authorList>
            <person name="Langlade N."/>
            <person name="Munos S."/>
        </authorList>
    </citation>
    <scope>NUCLEOTIDE SEQUENCE [LARGE SCALE GENOMIC DNA]</scope>
    <source>
        <tissue evidence="8">Leaves</tissue>
    </source>
</reference>
<dbReference type="Pfam" id="PF14543">
    <property type="entry name" value="TAXi_N"/>
    <property type="match status" value="1"/>
</dbReference>
<dbReference type="InterPro" id="IPR001461">
    <property type="entry name" value="Aspartic_peptidase_A1"/>
</dbReference>
<feature type="active site" evidence="5">
    <location>
        <position position="191"/>
    </location>
</feature>
<evidence type="ECO:0000256" key="2">
    <source>
        <dbReference type="ARBA" id="ARBA00022670"/>
    </source>
</evidence>
<dbReference type="PANTHER" id="PTHR13683">
    <property type="entry name" value="ASPARTYL PROTEASES"/>
    <property type="match status" value="1"/>
</dbReference>
<keyword evidence="9" id="KW-1185">Reference proteome</keyword>
<feature type="active site" evidence="5">
    <location>
        <position position="388"/>
    </location>
</feature>
<dbReference type="Proteomes" id="UP000215914">
    <property type="component" value="Chromosome 10"/>
</dbReference>
<dbReference type="AlphaFoldDB" id="A0A251TLH3"/>
<reference evidence="7 9" key="1">
    <citation type="journal article" date="2017" name="Nature">
        <title>The sunflower genome provides insights into oil metabolism, flowering and Asterid evolution.</title>
        <authorList>
            <person name="Badouin H."/>
            <person name="Gouzy J."/>
            <person name="Grassa C.J."/>
            <person name="Murat F."/>
            <person name="Staton S.E."/>
            <person name="Cottret L."/>
            <person name="Lelandais-Briere C."/>
            <person name="Owens G.L."/>
            <person name="Carrere S."/>
            <person name="Mayjonade B."/>
            <person name="Legrand L."/>
            <person name="Gill N."/>
            <person name="Kane N.C."/>
            <person name="Bowers J.E."/>
            <person name="Hubner S."/>
            <person name="Bellec A."/>
            <person name="Berard A."/>
            <person name="Berges H."/>
            <person name="Blanchet N."/>
            <person name="Boniface M.C."/>
            <person name="Brunel D."/>
            <person name="Catrice O."/>
            <person name="Chaidir N."/>
            <person name="Claudel C."/>
            <person name="Donnadieu C."/>
            <person name="Faraut T."/>
            <person name="Fievet G."/>
            <person name="Helmstetter N."/>
            <person name="King M."/>
            <person name="Knapp S.J."/>
            <person name="Lai Z."/>
            <person name="Le Paslier M.C."/>
            <person name="Lippi Y."/>
            <person name="Lorenzon L."/>
            <person name="Mandel J.R."/>
            <person name="Marage G."/>
            <person name="Marchand G."/>
            <person name="Marquand E."/>
            <person name="Bret-Mestries E."/>
            <person name="Morien E."/>
            <person name="Nambeesan S."/>
            <person name="Nguyen T."/>
            <person name="Pegot-Espagnet P."/>
            <person name="Pouilly N."/>
            <person name="Raftis F."/>
            <person name="Sallet E."/>
            <person name="Schiex T."/>
            <person name="Thomas J."/>
            <person name="Vandecasteele C."/>
            <person name="Vares D."/>
            <person name="Vear F."/>
            <person name="Vautrin S."/>
            <person name="Crespi M."/>
            <person name="Mangin B."/>
            <person name="Burke J.M."/>
            <person name="Salse J."/>
            <person name="Munos S."/>
            <person name="Vincourt P."/>
            <person name="Rieseberg L.H."/>
            <person name="Langlade N.B."/>
        </authorList>
    </citation>
    <scope>NUCLEOTIDE SEQUENCE [LARGE SCALE GENOMIC DNA]</scope>
    <source>
        <strain evidence="9">cv. SF193</strain>
        <tissue evidence="7">Leaves</tissue>
    </source>
</reference>
<name>A0A251TLH3_HELAN</name>
<evidence type="ECO:0000256" key="4">
    <source>
        <dbReference type="ARBA" id="ARBA00022801"/>
    </source>
</evidence>
<dbReference type="EC" id="3.4.23.12" evidence="7"/>
<dbReference type="FunFam" id="2.40.70.10:FF:000010">
    <property type="entry name" value="Aspartyl protease family protein 2"/>
    <property type="match status" value="1"/>
</dbReference>
<feature type="domain" description="Peptidase A1" evidence="6">
    <location>
        <begin position="173"/>
        <end position="504"/>
    </location>
</feature>
<dbReference type="FunFam" id="2.40.70.10:FF:000031">
    <property type="entry name" value="Aspartyl protease AED1"/>
    <property type="match status" value="1"/>
</dbReference>
<dbReference type="InterPro" id="IPR032861">
    <property type="entry name" value="TAXi_N"/>
</dbReference>
<dbReference type="InterPro" id="IPR021109">
    <property type="entry name" value="Peptidase_aspartic_dom_sf"/>
</dbReference>
<dbReference type="InterPro" id="IPR033121">
    <property type="entry name" value="PEPTIDASE_A1"/>
</dbReference>
<reference evidence="7" key="3">
    <citation type="submission" date="2020-06" db="EMBL/GenBank/DDBJ databases">
        <title>Helianthus annuus Genome sequencing and assembly Release 2.</title>
        <authorList>
            <person name="Gouzy J."/>
            <person name="Langlade N."/>
            <person name="Munos S."/>
        </authorList>
    </citation>
    <scope>NUCLEOTIDE SEQUENCE</scope>
    <source>
        <tissue evidence="7">Leaves</tissue>
    </source>
</reference>
<evidence type="ECO:0000313" key="8">
    <source>
        <dbReference type="EMBL" id="OTG10831.1"/>
    </source>
</evidence>
<evidence type="ECO:0000256" key="5">
    <source>
        <dbReference type="PIRSR" id="PIRSR601461-1"/>
    </source>
</evidence>
<dbReference type="InterPro" id="IPR001969">
    <property type="entry name" value="Aspartic_peptidase_AS"/>
</dbReference>
<dbReference type="Gene3D" id="2.40.70.10">
    <property type="entry name" value="Acid Proteases"/>
    <property type="match status" value="2"/>
</dbReference>
<keyword evidence="2" id="KW-0645">Protease</keyword>
<dbReference type="InterPro" id="IPR032799">
    <property type="entry name" value="TAXi_C"/>
</dbReference>
<proteinExistence type="inferred from homology"/>
<keyword evidence="3" id="KW-0732">Signal</keyword>
<evidence type="ECO:0000256" key="3">
    <source>
        <dbReference type="ARBA" id="ARBA00022729"/>
    </source>
</evidence>
<dbReference type="SUPFAM" id="SSF50630">
    <property type="entry name" value="Acid proteases"/>
    <property type="match status" value="1"/>
</dbReference>
<evidence type="ECO:0000313" key="7">
    <source>
        <dbReference type="EMBL" id="KAF5803731.1"/>
    </source>
</evidence>
<dbReference type="Gramene" id="mRNA:HanXRQr2_Chr06g0274881">
    <property type="protein sequence ID" value="CDS:HanXRQr2_Chr06g0274881.1"/>
    <property type="gene ID" value="HanXRQr2_Chr06g0274881"/>
</dbReference>
<dbReference type="GO" id="GO:0004190">
    <property type="term" value="F:aspartic-type endopeptidase activity"/>
    <property type="evidence" value="ECO:0007669"/>
    <property type="project" value="InterPro"/>
</dbReference>
<sequence length="508" mass="55155">MSEDCHVTTQFFVHKNHRLSQLTHNQKPDMISFFFFLFLFLSLLSCSHSTTAIASTITTNTLDVASSVQKTLDLLNPTFLQKQSEKTQTETKTTSLSFTLHPRSSVHHNQHYHDYESLTLARLARDSHRVTSLITKLNFAISGTNISETNPVYKADTLTTPVTSGLSQRSGEYFARVGLGTPAQSYYMTIDTGSDLTWLQCKPCSNCYQQTDPIYDPSGSSSYNVLPCTSEQCESLDTSACESNTCLYQVSYGDESFTVGDFVTETVSFNSGSFPSVAVGCGHDNEGLFAAAAGLLGLGRHPLSFPSQIKSTSFSYCLVDRDSANVSTLDFNSVPPANSVTVPLLQNPKMKSFYYVGLTGISVGERPLPIPPSIFAIDGSGKGGAVVDSGTAVTRLHTQAYNSLRDEFTQQGSSLKRTNGYGLFDTCFDFSEMTSVKVPEVAFIFAGGKTLSLRPENYLVKVDSSGKFCLAFAPTADALSIIGSIQQQGTRVGYDMGNSVVSFSPNDC</sequence>
<keyword evidence="4 7" id="KW-0378">Hydrolase</keyword>
<dbReference type="PROSITE" id="PS00141">
    <property type="entry name" value="ASP_PROTEASE"/>
    <property type="match status" value="2"/>
</dbReference>
<organism evidence="8 9">
    <name type="scientific">Helianthus annuus</name>
    <name type="common">Common sunflower</name>
    <dbReference type="NCBI Taxonomy" id="4232"/>
    <lineage>
        <taxon>Eukaryota</taxon>
        <taxon>Viridiplantae</taxon>
        <taxon>Streptophyta</taxon>
        <taxon>Embryophyta</taxon>
        <taxon>Tracheophyta</taxon>
        <taxon>Spermatophyta</taxon>
        <taxon>Magnoliopsida</taxon>
        <taxon>eudicotyledons</taxon>
        <taxon>Gunneridae</taxon>
        <taxon>Pentapetalae</taxon>
        <taxon>asterids</taxon>
        <taxon>campanulids</taxon>
        <taxon>Asterales</taxon>
        <taxon>Asteraceae</taxon>
        <taxon>Asteroideae</taxon>
        <taxon>Heliantheae alliance</taxon>
        <taxon>Heliantheae</taxon>
        <taxon>Helianthus</taxon>
    </lineage>
</organism>
<dbReference type="PANTHER" id="PTHR13683:SF274">
    <property type="entry name" value="PROTEIN ASPARTIC PROTEASE IN GUARD CELL 1"/>
    <property type="match status" value="1"/>
</dbReference>
<dbReference type="PROSITE" id="PS51767">
    <property type="entry name" value="PEPTIDASE_A1"/>
    <property type="match status" value="1"/>
</dbReference>
<comment type="similarity">
    <text evidence="1">Belongs to the peptidase A1 family.</text>
</comment>
<evidence type="ECO:0000256" key="1">
    <source>
        <dbReference type="ARBA" id="ARBA00007447"/>
    </source>
</evidence>
<dbReference type="InParanoid" id="A0A251TLH3"/>
<dbReference type="Pfam" id="PF14541">
    <property type="entry name" value="TAXi_C"/>
    <property type="match status" value="1"/>
</dbReference>
<evidence type="ECO:0000259" key="6">
    <source>
        <dbReference type="PROSITE" id="PS51767"/>
    </source>
</evidence>
<dbReference type="EMBL" id="CM007899">
    <property type="protein sequence ID" value="OTG10831.1"/>
    <property type="molecule type" value="Genomic_DNA"/>
</dbReference>
<gene>
    <name evidence="8" type="ORF">HannXRQ_Chr10g0292011</name>
    <name evidence="7" type="ORF">HanXRQr2_Chr06g0274881</name>
</gene>